<dbReference type="InterPro" id="IPR001021">
    <property type="entry name" value="Ribosomal_bL25_long"/>
</dbReference>
<evidence type="ECO:0000256" key="1">
    <source>
        <dbReference type="ARBA" id="ARBA00022730"/>
    </source>
</evidence>
<evidence type="ECO:0000256" key="5">
    <source>
        <dbReference type="HAMAP-Rule" id="MF_01334"/>
    </source>
</evidence>
<feature type="domain" description="Large ribosomal subunit protein bL25 L25" evidence="6">
    <location>
        <begin position="7"/>
        <end position="91"/>
    </location>
</feature>
<proteinExistence type="inferred from homology"/>
<sequence length="201" mass="22925">MGGIEMELKQREKLHNNANKIRRMGNVPGIVYGRSIQNFMFEVSELELNEEILKHGEHGFLETNFDGQKHKTIIKEVQRDPVTRKIIHIDLEELKGNNEISSYVPIQFTGEDLVTKSGAVVQKEKKSVKVKCTPENLPKAIYFDISHGGIGSVYKLSDVEVGEEISILEDLNTVIAAISYERKTVSLDMELKEEEIREKRE</sequence>
<evidence type="ECO:0000313" key="9">
    <source>
        <dbReference type="Proteomes" id="UP000623681"/>
    </source>
</evidence>
<dbReference type="SUPFAM" id="SSF50715">
    <property type="entry name" value="Ribosomal protein L25-like"/>
    <property type="match status" value="1"/>
</dbReference>
<dbReference type="GO" id="GO:0022625">
    <property type="term" value="C:cytosolic large ribosomal subunit"/>
    <property type="evidence" value="ECO:0007669"/>
    <property type="project" value="TreeGrafter"/>
</dbReference>
<keyword evidence="3 5" id="KW-0689">Ribosomal protein</keyword>
<accession>A0A937FD86</accession>
<dbReference type="Proteomes" id="UP000623681">
    <property type="component" value="Unassembled WGS sequence"/>
</dbReference>
<dbReference type="InterPro" id="IPR029751">
    <property type="entry name" value="Ribosomal_L25_dom"/>
</dbReference>
<feature type="domain" description="Large ribosomal subunit protein bL25 beta" evidence="7">
    <location>
        <begin position="100"/>
        <end position="180"/>
    </location>
</feature>
<dbReference type="Pfam" id="PF01386">
    <property type="entry name" value="Ribosomal_L25p"/>
    <property type="match status" value="1"/>
</dbReference>
<dbReference type="GO" id="GO:0006412">
    <property type="term" value="P:translation"/>
    <property type="evidence" value="ECO:0007669"/>
    <property type="project" value="UniProtKB-UniRule"/>
</dbReference>
<evidence type="ECO:0000259" key="6">
    <source>
        <dbReference type="Pfam" id="PF01386"/>
    </source>
</evidence>
<comment type="caution">
    <text evidence="8">The sequence shown here is derived from an EMBL/GenBank/DDBJ whole genome shotgun (WGS) entry which is preliminary data.</text>
</comment>
<dbReference type="Gene3D" id="2.40.240.10">
    <property type="entry name" value="Ribosomal Protein L25, Chain P"/>
    <property type="match status" value="1"/>
</dbReference>
<dbReference type="HAMAP" id="MF_01334">
    <property type="entry name" value="Ribosomal_bL25_CTC"/>
    <property type="match status" value="1"/>
</dbReference>
<name>A0A937FD86_9CLOT</name>
<comment type="subunit">
    <text evidence="5">Part of the 50S ribosomal subunit; part of the 5S rRNA/L5/L18/L25 subcomplex. Contacts the 5S rRNA. Binds to the 5S rRNA independently of L5 and L18.</text>
</comment>
<evidence type="ECO:0000256" key="3">
    <source>
        <dbReference type="ARBA" id="ARBA00022980"/>
    </source>
</evidence>
<evidence type="ECO:0000313" key="8">
    <source>
        <dbReference type="EMBL" id="MBL4931069.1"/>
    </source>
</evidence>
<dbReference type="GO" id="GO:0008097">
    <property type="term" value="F:5S rRNA binding"/>
    <property type="evidence" value="ECO:0007669"/>
    <property type="project" value="InterPro"/>
</dbReference>
<keyword evidence="2 5" id="KW-0694">RNA-binding</keyword>
<dbReference type="PANTHER" id="PTHR33284">
    <property type="entry name" value="RIBOSOMAL PROTEIN L25/GLN-TRNA SYNTHETASE, ANTI-CODON-BINDING DOMAIN-CONTAINING PROTEIN"/>
    <property type="match status" value="1"/>
</dbReference>
<comment type="function">
    <text evidence="5">This is one of the proteins that binds to the 5S RNA in the ribosome where it forms part of the central protuberance.</text>
</comment>
<dbReference type="AlphaFoldDB" id="A0A937FD86"/>
<dbReference type="EMBL" id="JAESWA010000017">
    <property type="protein sequence ID" value="MBL4931069.1"/>
    <property type="molecule type" value="Genomic_DNA"/>
</dbReference>
<dbReference type="GO" id="GO:0003735">
    <property type="term" value="F:structural constituent of ribosome"/>
    <property type="evidence" value="ECO:0007669"/>
    <property type="project" value="InterPro"/>
</dbReference>
<comment type="similarity">
    <text evidence="5">Belongs to the bacterial ribosomal protein bL25 family. CTC subfamily.</text>
</comment>
<gene>
    <name evidence="5" type="primary">rplY</name>
    <name evidence="5" type="synonym">ctc</name>
    <name evidence="8" type="ORF">JK634_04565</name>
</gene>
<keyword evidence="9" id="KW-1185">Reference proteome</keyword>
<dbReference type="NCBIfam" id="TIGR00731">
    <property type="entry name" value="bL25_bact_ctc"/>
    <property type="match status" value="1"/>
</dbReference>
<evidence type="ECO:0000256" key="2">
    <source>
        <dbReference type="ARBA" id="ARBA00022884"/>
    </source>
</evidence>
<dbReference type="CDD" id="cd00495">
    <property type="entry name" value="Ribosomal_L25_TL5_CTC"/>
    <property type="match status" value="1"/>
</dbReference>
<dbReference type="InterPro" id="IPR020930">
    <property type="entry name" value="Ribosomal_uL5_bac-type"/>
</dbReference>
<dbReference type="InterPro" id="IPR020057">
    <property type="entry name" value="Ribosomal_bL25_b-dom"/>
</dbReference>
<dbReference type="PANTHER" id="PTHR33284:SF1">
    <property type="entry name" value="RIBOSOMAL PROTEIN L25_GLN-TRNA SYNTHETASE, ANTI-CODON-BINDING DOMAIN-CONTAINING PROTEIN"/>
    <property type="match status" value="1"/>
</dbReference>
<evidence type="ECO:0000256" key="4">
    <source>
        <dbReference type="ARBA" id="ARBA00023274"/>
    </source>
</evidence>
<protein>
    <recommendedName>
        <fullName evidence="5">Large ribosomal subunit protein bL25</fullName>
    </recommendedName>
    <alternativeName>
        <fullName evidence="5">General stress protein CTC</fullName>
    </alternativeName>
</protein>
<dbReference type="Pfam" id="PF14693">
    <property type="entry name" value="Ribosomal_TL5_C"/>
    <property type="match status" value="1"/>
</dbReference>
<dbReference type="InterPro" id="IPR011035">
    <property type="entry name" value="Ribosomal_bL25/Gln-tRNA_synth"/>
</dbReference>
<dbReference type="InterPro" id="IPR037121">
    <property type="entry name" value="Ribosomal_bL25_C"/>
</dbReference>
<keyword evidence="1 5" id="KW-0699">rRNA-binding</keyword>
<organism evidence="8 9">
    <name type="scientific">Clostridium paridis</name>
    <dbReference type="NCBI Taxonomy" id="2803863"/>
    <lineage>
        <taxon>Bacteria</taxon>
        <taxon>Bacillati</taxon>
        <taxon>Bacillota</taxon>
        <taxon>Clostridia</taxon>
        <taxon>Eubacteriales</taxon>
        <taxon>Clostridiaceae</taxon>
        <taxon>Clostridium</taxon>
    </lineage>
</organism>
<keyword evidence="4 5" id="KW-0687">Ribonucleoprotein</keyword>
<evidence type="ECO:0000259" key="7">
    <source>
        <dbReference type="Pfam" id="PF14693"/>
    </source>
</evidence>
<reference evidence="8" key="1">
    <citation type="submission" date="2021-01" db="EMBL/GenBank/DDBJ databases">
        <title>Genome public.</title>
        <authorList>
            <person name="Liu C."/>
            <person name="Sun Q."/>
        </authorList>
    </citation>
    <scope>NUCLEOTIDE SEQUENCE</scope>
    <source>
        <strain evidence="8">YIM B02565</strain>
    </source>
</reference>
<dbReference type="InterPro" id="IPR020056">
    <property type="entry name" value="Rbsml_bL25/Gln-tRNA_synth_N"/>
</dbReference>
<dbReference type="Gene3D" id="2.170.120.20">
    <property type="entry name" value="Ribosomal protein L25, beta domain"/>
    <property type="match status" value="1"/>
</dbReference>